<feature type="compositionally biased region" description="Basic and acidic residues" evidence="1">
    <location>
        <begin position="24"/>
        <end position="33"/>
    </location>
</feature>
<dbReference type="AlphaFoldDB" id="A0A559KCM5"/>
<organism evidence="2 3">
    <name type="scientific">Paenibacillus cremeus</name>
    <dbReference type="NCBI Taxonomy" id="2163881"/>
    <lineage>
        <taxon>Bacteria</taxon>
        <taxon>Bacillati</taxon>
        <taxon>Bacillota</taxon>
        <taxon>Bacilli</taxon>
        <taxon>Bacillales</taxon>
        <taxon>Paenibacillaceae</taxon>
        <taxon>Paenibacillus</taxon>
    </lineage>
</organism>
<dbReference type="OrthoDB" id="2593422at2"/>
<reference evidence="2 3" key="1">
    <citation type="submission" date="2019-07" db="EMBL/GenBank/DDBJ databases">
        <authorList>
            <person name="Kim J."/>
        </authorList>
    </citation>
    <scope>NUCLEOTIDE SEQUENCE [LARGE SCALE GENOMIC DNA]</scope>
    <source>
        <strain evidence="2 3">JC52</strain>
    </source>
</reference>
<dbReference type="Proteomes" id="UP000317036">
    <property type="component" value="Unassembled WGS sequence"/>
</dbReference>
<proteinExistence type="predicted"/>
<protein>
    <recommendedName>
        <fullName evidence="4">Single-stranded DNA-binding protein</fullName>
    </recommendedName>
</protein>
<feature type="region of interest" description="Disordered" evidence="1">
    <location>
        <begin position="24"/>
        <end position="47"/>
    </location>
</feature>
<keyword evidence="3" id="KW-1185">Reference proteome</keyword>
<name>A0A559KCM5_9BACL</name>
<dbReference type="EMBL" id="VNJI01000011">
    <property type="protein sequence ID" value="TVY09886.1"/>
    <property type="molecule type" value="Genomic_DNA"/>
</dbReference>
<accession>A0A559KCM5</accession>
<dbReference type="RefSeq" id="WP_144846436.1">
    <property type="nucleotide sequence ID" value="NZ_VNJI01000011.1"/>
</dbReference>
<evidence type="ECO:0008006" key="4">
    <source>
        <dbReference type="Google" id="ProtNLM"/>
    </source>
</evidence>
<evidence type="ECO:0000313" key="2">
    <source>
        <dbReference type="EMBL" id="TVY09886.1"/>
    </source>
</evidence>
<gene>
    <name evidence="2" type="ORF">FPZ49_10970</name>
</gene>
<evidence type="ECO:0000313" key="3">
    <source>
        <dbReference type="Proteomes" id="UP000317036"/>
    </source>
</evidence>
<comment type="caution">
    <text evidence="2">The sequence shown here is derived from an EMBL/GenBank/DDBJ whole genome shotgun (WGS) entry which is preliminary data.</text>
</comment>
<evidence type="ECO:0000256" key="1">
    <source>
        <dbReference type="SAM" id="MobiDB-lite"/>
    </source>
</evidence>
<sequence>MAELKQTVGKIRIEGKIQGLEAEGAYREGRTKNGEGQPYRSISTSVKTSPTNTIYNIDLFGQVPNKKVKIFSNKNGNKQQMEIDFDERDQMPDGFTCFGFGTVGTGFEQENGRLKMKNYFNYDGVKAIKDNLHNDTPVWIDGEFNINTYESNGETKTNVKYTIARIGLKDEMDFDADNFKEVASFEQEFVVTEHQLDKEARKLYVGARIIGWDKTWKDITFVVDANKYETLANNVYKKTKFGDLLKVQGVIRSGVELAEVEEEPELNWGGETPTGQGKKAIRNKINELQITNVMSHTAKVYKEDDFIVDNPFEQSNALDIEDSDLPF</sequence>